<name>A0AAW0Z5J3_9TREE</name>
<dbReference type="EC" id="3.2.1.22" evidence="2"/>
<comment type="catalytic activity">
    <reaction evidence="1">
        <text>Hydrolysis of terminal, non-reducing alpha-D-galactose residues in alpha-D-galactosides, including galactose oligosaccharides, galactomannans and galactolipids.</text>
        <dbReference type="EC" id="3.2.1.22"/>
    </reaction>
</comment>
<protein>
    <recommendedName>
        <fullName evidence="2">alpha-galactosidase</fullName>
        <ecNumber evidence="2">3.2.1.22</ecNumber>
    </recommendedName>
</protein>
<dbReference type="Proteomes" id="UP001388673">
    <property type="component" value="Unassembled WGS sequence"/>
</dbReference>
<feature type="domain" description="Glycoside-hydrolase family GH114 TIM-barrel" evidence="3">
    <location>
        <begin position="134"/>
        <end position="353"/>
    </location>
</feature>
<evidence type="ECO:0000256" key="1">
    <source>
        <dbReference type="ARBA" id="ARBA00001255"/>
    </source>
</evidence>
<reference evidence="4 5" key="1">
    <citation type="journal article" date="2024" name="bioRxiv">
        <title>Comparative genomics of Cryptococcus and Kwoniella reveals pathogenesis evolution and contrasting karyotype dynamics via intercentromeric recombination or chromosome fusion.</title>
        <authorList>
            <person name="Coelho M.A."/>
            <person name="David-Palma M."/>
            <person name="Shea T."/>
            <person name="Bowers K."/>
            <person name="McGinley-Smith S."/>
            <person name="Mohammad A.W."/>
            <person name="Gnirke A."/>
            <person name="Yurkov A.M."/>
            <person name="Nowrousian M."/>
            <person name="Sun S."/>
            <person name="Cuomo C.A."/>
            <person name="Heitman J."/>
        </authorList>
    </citation>
    <scope>NUCLEOTIDE SEQUENCE [LARGE SCALE GENOMIC DNA]</scope>
    <source>
        <strain evidence="4 5">CBS 13917</strain>
    </source>
</reference>
<dbReference type="InterPro" id="IPR013785">
    <property type="entry name" value="Aldolase_TIM"/>
</dbReference>
<evidence type="ECO:0000256" key="2">
    <source>
        <dbReference type="ARBA" id="ARBA00012755"/>
    </source>
</evidence>
<proteinExistence type="predicted"/>
<gene>
    <name evidence="4" type="ORF">IAR55_000016</name>
</gene>
<evidence type="ECO:0000259" key="3">
    <source>
        <dbReference type="Pfam" id="PF03537"/>
    </source>
</evidence>
<dbReference type="InterPro" id="IPR004352">
    <property type="entry name" value="GH114_TIM-barrel"/>
</dbReference>
<dbReference type="PANTHER" id="PTHR35273">
    <property type="entry name" value="ALPHA-1,4 POLYGALACTOSAMINIDASE, PUTATIVE (AFU_ORTHOLOGUE AFUA_3G07890)-RELATED"/>
    <property type="match status" value="1"/>
</dbReference>
<dbReference type="RefSeq" id="XP_066805698.1">
    <property type="nucleotide sequence ID" value="XM_066943156.1"/>
</dbReference>
<organism evidence="4 5">
    <name type="scientific">Kwoniella newhampshirensis</name>
    <dbReference type="NCBI Taxonomy" id="1651941"/>
    <lineage>
        <taxon>Eukaryota</taxon>
        <taxon>Fungi</taxon>
        <taxon>Dikarya</taxon>
        <taxon>Basidiomycota</taxon>
        <taxon>Agaricomycotina</taxon>
        <taxon>Tremellomycetes</taxon>
        <taxon>Tremellales</taxon>
        <taxon>Cryptococcaceae</taxon>
        <taxon>Kwoniella</taxon>
    </lineage>
</organism>
<dbReference type="GeneID" id="92177276"/>
<comment type="caution">
    <text evidence="4">The sequence shown here is derived from an EMBL/GenBank/DDBJ whole genome shotgun (WGS) entry which is preliminary data.</text>
</comment>
<dbReference type="Gene3D" id="3.20.20.70">
    <property type="entry name" value="Aldolase class I"/>
    <property type="match status" value="1"/>
</dbReference>
<keyword evidence="5" id="KW-1185">Reference proteome</keyword>
<dbReference type="AlphaFoldDB" id="A0AAW0Z5J3"/>
<dbReference type="Pfam" id="PF03537">
    <property type="entry name" value="Glyco_hydro_114"/>
    <property type="match status" value="1"/>
</dbReference>
<accession>A0AAW0Z5J3</accession>
<sequence>MQMKNVLAPPFTTSQLQYPHLYNMMCIRSLAPAALWALLLAHAGMAAVVVRQPAPACSTQPIAHSVPISASKPIATSVSKTASKAVSSSSTAQPSTVSSSTSHFAPSMSDTFVYDLDNQPIDAPTIKTKSGLSVNEHVYIVDMEGSTAEQIANYHAQGKKVICYFSAGTWEPYRSDRKSFNSQCYCGKGVSTDSSGKCTGAGSNDNELEEWGEWWLDIHNPSCLTNIESVMSSRIAAAAAKGCDGVDPDNVDSYSNSQKYGTSAQDQVNYLLWLSKTARSHGLAIDLKNAGGLITGDSGQPTQWANSLVNAFDFNVIESCHQYNECNIYDPFLAAGKPQIQIEYGTNIKSCPTLSAGQKLLVYSENDLDSSKITLSCQ</sequence>
<evidence type="ECO:0000313" key="5">
    <source>
        <dbReference type="Proteomes" id="UP001388673"/>
    </source>
</evidence>
<dbReference type="KEGG" id="kne:92177276"/>
<dbReference type="GO" id="GO:0004557">
    <property type="term" value="F:alpha-galactosidase activity"/>
    <property type="evidence" value="ECO:0007669"/>
    <property type="project" value="UniProtKB-EC"/>
</dbReference>
<dbReference type="SUPFAM" id="SSF51445">
    <property type="entry name" value="(Trans)glycosidases"/>
    <property type="match status" value="1"/>
</dbReference>
<dbReference type="EMBL" id="JBCAWK010000001">
    <property type="protein sequence ID" value="KAK8869452.1"/>
    <property type="molecule type" value="Genomic_DNA"/>
</dbReference>
<evidence type="ECO:0000313" key="4">
    <source>
        <dbReference type="EMBL" id="KAK8869452.1"/>
    </source>
</evidence>
<dbReference type="InterPro" id="IPR017853">
    <property type="entry name" value="GH"/>
</dbReference>
<dbReference type="PANTHER" id="PTHR35273:SF2">
    <property type="entry name" value="ALPHA-GALACTOSIDASE"/>
    <property type="match status" value="1"/>
</dbReference>